<feature type="region of interest" description="Disordered" evidence="2">
    <location>
        <begin position="107"/>
        <end position="134"/>
    </location>
</feature>
<reference evidence="3 4" key="1">
    <citation type="journal article" date="2013" name="Nature">
        <title>Insights into bilaterian evolution from three spiralian genomes.</title>
        <authorList>
            <person name="Simakov O."/>
            <person name="Marletaz F."/>
            <person name="Cho S.J."/>
            <person name="Edsinger-Gonzales E."/>
            <person name="Havlak P."/>
            <person name="Hellsten U."/>
            <person name="Kuo D.H."/>
            <person name="Larsson T."/>
            <person name="Lv J."/>
            <person name="Arendt D."/>
            <person name="Savage R."/>
            <person name="Osoegawa K."/>
            <person name="de Jong P."/>
            <person name="Grimwood J."/>
            <person name="Chapman J.A."/>
            <person name="Shapiro H."/>
            <person name="Aerts A."/>
            <person name="Otillar R.P."/>
            <person name="Terry A.Y."/>
            <person name="Boore J.L."/>
            <person name="Grigoriev I.V."/>
            <person name="Lindberg D.R."/>
            <person name="Seaver E.C."/>
            <person name="Weisblat D.A."/>
            <person name="Putnam N.H."/>
            <person name="Rokhsar D.S."/>
        </authorList>
    </citation>
    <scope>NUCLEOTIDE SEQUENCE [LARGE SCALE GENOMIC DNA]</scope>
</reference>
<evidence type="ECO:0000313" key="3">
    <source>
        <dbReference type="EMBL" id="ESP01118.1"/>
    </source>
</evidence>
<dbReference type="EMBL" id="KB200538">
    <property type="protein sequence ID" value="ESP01118.1"/>
    <property type="molecule type" value="Genomic_DNA"/>
</dbReference>
<organism evidence="3 4">
    <name type="scientific">Lottia gigantea</name>
    <name type="common">Giant owl limpet</name>
    <dbReference type="NCBI Taxonomy" id="225164"/>
    <lineage>
        <taxon>Eukaryota</taxon>
        <taxon>Metazoa</taxon>
        <taxon>Spiralia</taxon>
        <taxon>Lophotrochozoa</taxon>
        <taxon>Mollusca</taxon>
        <taxon>Gastropoda</taxon>
        <taxon>Patellogastropoda</taxon>
        <taxon>Lottioidea</taxon>
        <taxon>Lottiidae</taxon>
        <taxon>Lottia</taxon>
    </lineage>
</organism>
<proteinExistence type="predicted"/>
<dbReference type="GeneID" id="20250728"/>
<feature type="compositionally biased region" description="Basic and acidic residues" evidence="2">
    <location>
        <begin position="771"/>
        <end position="781"/>
    </location>
</feature>
<sequence>MYKNQQIEMEINQPVQNRDRSRRCCSKLSDALEYAESQQSFDTTDSVEQSTELAVSRTPSPGQVVADTLSPPVAGTLSARWTLADVLPQGIAVPDALTRGWTVINTQSPGRADIDTRSPGETEAATLSPRPSVASNLADKLSPVRAASIQAFSIDKSDQKRTIFWNSTIPSSKVRVIPKSQRLVSEMSSALSSPDPSLFTTAYRVVISPLPMRTTRLPPIKTSQGRELDANKRKKMLELETWKEKEKKFQAYWKKKEEERQKTVKKWEEQGLKVVLPHQMKALALKLGKERVLKAGSIISREDYLTTTDNIQTIQKGCTNITHTVVNSTEKNIVTASHSNHKADLPSHSKLQKQNVPLPETKVPQLPSGPEVNIADEREKKFREHWKMKEEERQRTVKKWEEQGLKVVLPHQMKVLALKLGKESVLKAGSLISREDYMTSTSDNIQTVQKGCTNITDTDINSKVKNIVTESRANHKAVLPSLGKKQKVPLPEAIVPKPPSRPKVNLVVRETKASRLRKNKLQMQSEKPDQKTQKVLPPVKAPIKAPVKAQIKAPVKAQIKAPVKAQIKPPVKATVKAPVKAQIKAQVKAPIKAPVAPVQNPTQEFKIKTQRQVSLSPPYSRSSSESLPPTPIELEPPRPDFVPRLDLSGLLSPEDYQEADPILLAPRDIVVRETNASKLLRLNNLEDEKKVKRREEEEQVKDVAFEHPLGKKVLSGKRSPMQALPPKPYNNPEPVDIKDTRASELSKLREIKEEGNIGSPNKTLQRSQPRLNKEKSPDSKEMGPPWPRQEQDKEKITNGIKRAETPMVNTSVVAPSIVRESRDSHYEYPDKKISKIEFNQQTKEFTLHTEKKNVGASYGTVKHSIITARQVQSAPALSRCNRDKQVAINVTKSKPFELNKYKEEKERERIDMSIRNRKCRNEIVLGLNLRKNIRLAMEEDEEKWQSDLMDDFKDIQGPFVFGKPDDNNSEIITQELNRLKEQLEEMKAAENKKSKSKVKTFLANKFRSHFQSKEKNDKYEKEIENQKKEKEEKIDNHFRTTVHSLNSVLGDIWERFIHQQDGYCKMLEKITLQEDMLATWKSEARHYRFMHTMLREDYLAGCKDSLYLEENRVNGEKE</sequence>
<keyword evidence="1" id="KW-0175">Coiled coil</keyword>
<feature type="compositionally biased region" description="Low complexity" evidence="2">
    <location>
        <begin position="614"/>
        <end position="627"/>
    </location>
</feature>
<feature type="region of interest" description="Disordered" evidence="2">
    <location>
        <begin position="36"/>
        <end position="69"/>
    </location>
</feature>
<evidence type="ECO:0000256" key="1">
    <source>
        <dbReference type="SAM" id="Coils"/>
    </source>
</evidence>
<accession>V4AUZ4</accession>
<keyword evidence="4" id="KW-1185">Reference proteome</keyword>
<feature type="region of interest" description="Disordered" evidence="2">
    <location>
        <begin position="602"/>
        <end position="639"/>
    </location>
</feature>
<protein>
    <submittedName>
        <fullName evidence="3">Uncharacterized protein</fullName>
    </submittedName>
</protein>
<dbReference type="KEGG" id="lgi:LOTGIDRAFT_238334"/>
<feature type="region of interest" description="Disordered" evidence="2">
    <location>
        <begin position="750"/>
        <end position="793"/>
    </location>
</feature>
<feature type="compositionally biased region" description="Polar residues" evidence="2">
    <location>
        <begin position="36"/>
        <end position="61"/>
    </location>
</feature>
<gene>
    <name evidence="3" type="ORF">LOTGIDRAFT_238334</name>
</gene>
<feature type="coiled-coil region" evidence="1">
    <location>
        <begin position="969"/>
        <end position="1040"/>
    </location>
</feature>
<dbReference type="OMA" id="TMEAPIE"/>
<name>V4AUZ4_LOTGI</name>
<feature type="region of interest" description="Disordered" evidence="2">
    <location>
        <begin position="711"/>
        <end position="737"/>
    </location>
</feature>
<dbReference type="RefSeq" id="XP_009048168.1">
    <property type="nucleotide sequence ID" value="XM_009049920.1"/>
</dbReference>
<dbReference type="CTD" id="20250728"/>
<feature type="coiled-coil region" evidence="1">
    <location>
        <begin position="675"/>
        <end position="702"/>
    </location>
</feature>
<dbReference type="HOGENOM" id="CLU_281219_0_0_1"/>
<feature type="region of interest" description="Disordered" evidence="2">
    <location>
        <begin position="512"/>
        <end position="534"/>
    </location>
</feature>
<dbReference type="AlphaFoldDB" id="V4AUZ4"/>
<evidence type="ECO:0000313" key="4">
    <source>
        <dbReference type="Proteomes" id="UP000030746"/>
    </source>
</evidence>
<dbReference type="Proteomes" id="UP000030746">
    <property type="component" value="Unassembled WGS sequence"/>
</dbReference>
<feature type="compositionally biased region" description="Polar residues" evidence="2">
    <location>
        <begin position="758"/>
        <end position="770"/>
    </location>
</feature>
<evidence type="ECO:0000256" key="2">
    <source>
        <dbReference type="SAM" id="MobiDB-lite"/>
    </source>
</evidence>